<keyword evidence="2" id="KW-1185">Reference proteome</keyword>
<evidence type="ECO:0008006" key="3">
    <source>
        <dbReference type="Google" id="ProtNLM"/>
    </source>
</evidence>
<dbReference type="OrthoDB" id="1601181at2759"/>
<gene>
    <name evidence="1" type="ORF">CAMP_LOCUS5943</name>
</gene>
<comment type="caution">
    <text evidence="1">The sequence shown here is derived from an EMBL/GenBank/DDBJ whole genome shotgun (WGS) entry which is preliminary data.</text>
</comment>
<dbReference type="AlphaFoldDB" id="A0A9P1N0L9"/>
<proteinExistence type="predicted"/>
<dbReference type="Pfam" id="PF22945">
    <property type="entry name" value="LEM-3_GIY-YIG"/>
    <property type="match status" value="1"/>
</dbReference>
<protein>
    <recommendedName>
        <fullName evidence="3">GIY-YIG domain-containing protein</fullName>
    </recommendedName>
</protein>
<evidence type="ECO:0000313" key="1">
    <source>
        <dbReference type="EMBL" id="CAI5443306.1"/>
    </source>
</evidence>
<dbReference type="Proteomes" id="UP001152747">
    <property type="component" value="Unassembled WGS sequence"/>
</dbReference>
<name>A0A9P1N0L9_9PELO</name>
<accession>A0A9P1N0L9</accession>
<evidence type="ECO:0000313" key="2">
    <source>
        <dbReference type="Proteomes" id="UP001152747"/>
    </source>
</evidence>
<reference evidence="1" key="1">
    <citation type="submission" date="2022-11" db="EMBL/GenBank/DDBJ databases">
        <authorList>
            <person name="Kikuchi T."/>
        </authorList>
    </citation>
    <scope>NUCLEOTIDE SEQUENCE</scope>
    <source>
        <strain evidence="1">PS1010</strain>
    </source>
</reference>
<organism evidence="1 2">
    <name type="scientific">Caenorhabditis angaria</name>
    <dbReference type="NCBI Taxonomy" id="860376"/>
    <lineage>
        <taxon>Eukaryota</taxon>
        <taxon>Metazoa</taxon>
        <taxon>Ecdysozoa</taxon>
        <taxon>Nematoda</taxon>
        <taxon>Chromadorea</taxon>
        <taxon>Rhabditida</taxon>
        <taxon>Rhabditina</taxon>
        <taxon>Rhabditomorpha</taxon>
        <taxon>Rhabditoidea</taxon>
        <taxon>Rhabditidae</taxon>
        <taxon>Peloderinae</taxon>
        <taxon>Caenorhabditis</taxon>
    </lineage>
</organism>
<sequence>MPPKKDDLTKKFEKLQNDKLKEKKSYCYFFLRPVEIQTALDPETFRKMIFYIGRGTDDRIWKHINNIREKTKERDEVMSPKMNMVLECWEKYKYFYVVKVFNGIHKIDSKCRESVMITAKGLRNLTNKINGWEIAENIISLEDQKEYGERMLKAAFEEARKNEWDRVEKEESKKEKMMKEMGVQLFR</sequence>
<dbReference type="EMBL" id="CANHGI010000002">
    <property type="protein sequence ID" value="CAI5443306.1"/>
    <property type="molecule type" value="Genomic_DNA"/>
</dbReference>